<dbReference type="EMBL" id="JACHXL010000003">
    <property type="protein sequence ID" value="MBB3107013.1"/>
    <property type="molecule type" value="Genomic_DNA"/>
</dbReference>
<dbReference type="GO" id="GO:0006666">
    <property type="term" value="P:3-keto-sphinganine metabolic process"/>
    <property type="evidence" value="ECO:0007669"/>
    <property type="project" value="TreeGrafter"/>
</dbReference>
<name>A0A839THL8_9GAMM</name>
<dbReference type="Proteomes" id="UP000588111">
    <property type="component" value="Unassembled WGS sequence"/>
</dbReference>
<evidence type="ECO:0000259" key="2">
    <source>
        <dbReference type="SMART" id="SM00822"/>
    </source>
</evidence>
<dbReference type="RefSeq" id="WP_183620312.1">
    <property type="nucleotide sequence ID" value="NZ_CAJHAH010000003.1"/>
</dbReference>
<dbReference type="Pfam" id="PF00106">
    <property type="entry name" value="adh_short"/>
    <property type="match status" value="1"/>
</dbReference>
<evidence type="ECO:0000256" key="1">
    <source>
        <dbReference type="ARBA" id="ARBA00006484"/>
    </source>
</evidence>
<dbReference type="SUPFAM" id="SSF51735">
    <property type="entry name" value="NAD(P)-binding Rossmann-fold domains"/>
    <property type="match status" value="1"/>
</dbReference>
<dbReference type="GO" id="GO:0030148">
    <property type="term" value="P:sphingolipid biosynthetic process"/>
    <property type="evidence" value="ECO:0007669"/>
    <property type="project" value="TreeGrafter"/>
</dbReference>
<reference evidence="3 4" key="1">
    <citation type="submission" date="2020-08" db="EMBL/GenBank/DDBJ databases">
        <title>Genomic Encyclopedia of Type Strains, Phase III (KMG-III): the genomes of soil and plant-associated and newly described type strains.</title>
        <authorList>
            <person name="Whitman W."/>
        </authorList>
    </citation>
    <scope>NUCLEOTIDE SEQUENCE [LARGE SCALE GENOMIC DNA]</scope>
    <source>
        <strain evidence="3 4">CECT 5885</strain>
    </source>
</reference>
<dbReference type="SMART" id="SM00822">
    <property type="entry name" value="PKS_KR"/>
    <property type="match status" value="1"/>
</dbReference>
<dbReference type="PRINTS" id="PR01397">
    <property type="entry name" value="DHBDHDRGNASE"/>
</dbReference>
<protein>
    <submittedName>
        <fullName evidence="3">NAD(P)-dependent dehydrogenase (Short-subunit alcohol dehydrogenase family)</fullName>
    </submittedName>
</protein>
<organism evidence="3 4">
    <name type="scientific">Psychrobacter luti</name>
    <dbReference type="NCBI Taxonomy" id="198481"/>
    <lineage>
        <taxon>Bacteria</taxon>
        <taxon>Pseudomonadati</taxon>
        <taxon>Pseudomonadota</taxon>
        <taxon>Gammaproteobacteria</taxon>
        <taxon>Moraxellales</taxon>
        <taxon>Moraxellaceae</taxon>
        <taxon>Psychrobacter</taxon>
    </lineage>
</organism>
<dbReference type="InterPro" id="IPR036291">
    <property type="entry name" value="NAD(P)-bd_dom_sf"/>
</dbReference>
<dbReference type="InterPro" id="IPR003560">
    <property type="entry name" value="DHB_DH"/>
</dbReference>
<accession>A0A839THL8</accession>
<comment type="caution">
    <text evidence="3">The sequence shown here is derived from an EMBL/GenBank/DDBJ whole genome shotgun (WGS) entry which is preliminary data.</text>
</comment>
<dbReference type="GO" id="GO:0019290">
    <property type="term" value="P:siderophore biosynthetic process"/>
    <property type="evidence" value="ECO:0007669"/>
    <property type="project" value="InterPro"/>
</dbReference>
<dbReference type="GO" id="GO:0016020">
    <property type="term" value="C:membrane"/>
    <property type="evidence" value="ECO:0007669"/>
    <property type="project" value="GOC"/>
</dbReference>
<sequence>MSYFTNKTVYITGAASGIGFETARQLVSQGSNLVLFDVQPLDEALAALQAMNKSNISITTYELDVTDADETTKQMATAAKNLSPDILMHFVGITGPWSFDDMSQEQFERVMNINLFGTRNVLAAVRPFLSRGDQVMVTASMSSFTGSYGYSSYSASKFAIWGMMQSINYEWKPLGIDITVFAPPPIDTPLTRAEVGVMSQAGVGMKKLAGELKIENAVKSMLKGVENRKFLVVPGVMANFIRLQQRIFPVSWVNWVGGKMVAFSLRK</sequence>
<feature type="domain" description="Ketoreductase" evidence="2">
    <location>
        <begin position="7"/>
        <end position="174"/>
    </location>
</feature>
<evidence type="ECO:0000313" key="3">
    <source>
        <dbReference type="EMBL" id="MBB3107013.1"/>
    </source>
</evidence>
<gene>
    <name evidence="3" type="ORF">FHS24_001530</name>
</gene>
<dbReference type="InterPro" id="IPR057326">
    <property type="entry name" value="KR_dom"/>
</dbReference>
<proteinExistence type="inferred from homology"/>
<dbReference type="GO" id="GO:0008667">
    <property type="term" value="F:2,3-dihydro-2,3-dihydroxybenzoate dehydrogenase activity"/>
    <property type="evidence" value="ECO:0007669"/>
    <property type="project" value="InterPro"/>
</dbReference>
<comment type="similarity">
    <text evidence="1">Belongs to the short-chain dehydrogenases/reductases (SDR) family.</text>
</comment>
<dbReference type="PANTHER" id="PTHR43550">
    <property type="entry name" value="3-KETODIHYDROSPHINGOSINE REDUCTASE"/>
    <property type="match status" value="1"/>
</dbReference>
<keyword evidence="4" id="KW-1185">Reference proteome</keyword>
<dbReference type="AlphaFoldDB" id="A0A839THL8"/>
<dbReference type="Gene3D" id="3.40.50.720">
    <property type="entry name" value="NAD(P)-binding Rossmann-like Domain"/>
    <property type="match status" value="1"/>
</dbReference>
<evidence type="ECO:0000313" key="4">
    <source>
        <dbReference type="Proteomes" id="UP000588111"/>
    </source>
</evidence>
<dbReference type="PANTHER" id="PTHR43550:SF3">
    <property type="entry name" value="3-KETODIHYDROSPHINGOSINE REDUCTASE"/>
    <property type="match status" value="1"/>
</dbReference>
<dbReference type="InterPro" id="IPR002347">
    <property type="entry name" value="SDR_fam"/>
</dbReference>
<dbReference type="GO" id="GO:0047560">
    <property type="term" value="F:3-dehydrosphinganine reductase activity"/>
    <property type="evidence" value="ECO:0007669"/>
    <property type="project" value="TreeGrafter"/>
</dbReference>